<proteinExistence type="predicted"/>
<dbReference type="InterPro" id="IPR014820">
    <property type="entry name" value="PriCT_1"/>
</dbReference>
<evidence type="ECO:0000259" key="2">
    <source>
        <dbReference type="SMART" id="SM00942"/>
    </source>
</evidence>
<accession>A0A4Z0KPS5</accession>
<evidence type="ECO:0000313" key="5">
    <source>
        <dbReference type="Proteomes" id="UP000297736"/>
    </source>
</evidence>
<reference evidence="4 5" key="1">
    <citation type="submission" date="2018-10" db="EMBL/GenBank/DDBJ databases">
        <title>Brevibacterium genomes from Austrain hard cheese rinds.</title>
        <authorList>
            <person name="Anast J.M."/>
            <person name="Dzieciol M."/>
            <person name="Schultz D.L."/>
            <person name="Mann E."/>
            <person name="Wagner M."/>
            <person name="Schmitz-Esser S."/>
        </authorList>
    </citation>
    <scope>NUCLEOTIDE SEQUENCE [LARGE SCALE GENOMIC DNA]</scope>
    <source>
        <strain evidence="4 5">L261</strain>
    </source>
</reference>
<organism evidence="4 5">
    <name type="scientific">Brevibacterium aurantiacum</name>
    <dbReference type="NCBI Taxonomy" id="273384"/>
    <lineage>
        <taxon>Bacteria</taxon>
        <taxon>Bacillati</taxon>
        <taxon>Actinomycetota</taxon>
        <taxon>Actinomycetes</taxon>
        <taxon>Micrococcales</taxon>
        <taxon>Brevibacteriaceae</taxon>
        <taxon>Brevibacterium</taxon>
    </lineage>
</organism>
<dbReference type="SUPFAM" id="SSF56747">
    <property type="entry name" value="Prim-pol domain"/>
    <property type="match status" value="1"/>
</dbReference>
<gene>
    <name evidence="4" type="ORF">EB834_05725</name>
</gene>
<dbReference type="Proteomes" id="UP000297736">
    <property type="component" value="Unassembled WGS sequence"/>
</dbReference>
<evidence type="ECO:0000256" key="1">
    <source>
        <dbReference type="SAM" id="MobiDB-lite"/>
    </source>
</evidence>
<feature type="domain" description="Primase C-terminal 1" evidence="2">
    <location>
        <begin position="218"/>
        <end position="281"/>
    </location>
</feature>
<name>A0A4Z0KPS5_BREAU</name>
<dbReference type="CDD" id="cd04859">
    <property type="entry name" value="Prim_Pol"/>
    <property type="match status" value="1"/>
</dbReference>
<protein>
    <submittedName>
        <fullName evidence="4">DNA primase</fullName>
    </submittedName>
</protein>
<evidence type="ECO:0000259" key="3">
    <source>
        <dbReference type="SMART" id="SM00943"/>
    </source>
</evidence>
<dbReference type="AlphaFoldDB" id="A0A4Z0KPS5"/>
<dbReference type="Pfam" id="PF09250">
    <property type="entry name" value="Prim-Pol"/>
    <property type="match status" value="1"/>
</dbReference>
<dbReference type="SMART" id="SM00942">
    <property type="entry name" value="PriCT_1"/>
    <property type="match status" value="1"/>
</dbReference>
<evidence type="ECO:0000313" key="4">
    <source>
        <dbReference type="EMBL" id="TGD39636.1"/>
    </source>
</evidence>
<dbReference type="InterPro" id="IPR015330">
    <property type="entry name" value="DNA_primase/pol_bifunc_N"/>
</dbReference>
<feature type="compositionally biased region" description="Polar residues" evidence="1">
    <location>
        <begin position="315"/>
        <end position="324"/>
    </location>
</feature>
<dbReference type="EMBL" id="RHFF01000004">
    <property type="protein sequence ID" value="TGD39636.1"/>
    <property type="molecule type" value="Genomic_DNA"/>
</dbReference>
<comment type="caution">
    <text evidence="4">The sequence shown here is derived from an EMBL/GenBank/DDBJ whole genome shotgun (WGS) entry which is preliminary data.</text>
</comment>
<dbReference type="Pfam" id="PF08708">
    <property type="entry name" value="PriCT_1"/>
    <property type="match status" value="1"/>
</dbReference>
<dbReference type="SMART" id="SM00943">
    <property type="entry name" value="Prim-Pol"/>
    <property type="match status" value="1"/>
</dbReference>
<sequence length="324" mass="34273">MMAEHGAVSSVLLRMNGSWPLSAAAREFAAAGVPVFPCTSYGKRPATEHGFHDATTNLDQIEAWWRQSPGANIGVPTGAASGAVVVDVDVHGPVDGRASFDRAHRAGLVHGWELLVRTPTGGMHAYYPATPGSEQRSWQAARAGIDFRGDGGYIIVPPSTCSIEGTTSGYQVEQVNTGPARVLDAQRLRDFLDPHPTPSRPASGGVDRDADVDVSRLAAWVAARGEGERNRGLFWAACRLAENGLPASDALDVLTAAASHAGLAEREIVTTVRSAYRTVHPAPARRGARDGSSPVRGSSPLAADGWFNRDPARPSTESSRVWGL</sequence>
<feature type="region of interest" description="Disordered" evidence="1">
    <location>
        <begin position="280"/>
        <end position="324"/>
    </location>
</feature>
<feature type="domain" description="DNA primase/polymerase bifunctional N-terminal" evidence="3">
    <location>
        <begin position="25"/>
        <end position="192"/>
    </location>
</feature>